<dbReference type="PROSITE" id="PS50920">
    <property type="entry name" value="SOLCAR"/>
    <property type="match status" value="3"/>
</dbReference>
<comment type="similarity">
    <text evidence="2 11">Belongs to the mitochondrial carrier (TC 2.A.29) family.</text>
</comment>
<dbReference type="InterPro" id="IPR023395">
    <property type="entry name" value="MCP_dom_sf"/>
</dbReference>
<keyword evidence="6" id="KW-0999">Mitochondrion inner membrane</keyword>
<evidence type="ECO:0000256" key="6">
    <source>
        <dbReference type="ARBA" id="ARBA00022792"/>
    </source>
</evidence>
<evidence type="ECO:0000256" key="11">
    <source>
        <dbReference type="RuleBase" id="RU000488"/>
    </source>
</evidence>
<evidence type="ECO:0000256" key="2">
    <source>
        <dbReference type="ARBA" id="ARBA00006375"/>
    </source>
</evidence>
<keyword evidence="7" id="KW-1133">Transmembrane helix</keyword>
<dbReference type="SUPFAM" id="SSF103506">
    <property type="entry name" value="Mitochondrial carrier"/>
    <property type="match status" value="1"/>
</dbReference>
<comment type="subcellular location">
    <subcellularLocation>
        <location evidence="1">Mitochondrion inner membrane</location>
        <topology evidence="1">Multi-pass membrane protein</topology>
    </subcellularLocation>
</comment>
<dbReference type="Pfam" id="PF00153">
    <property type="entry name" value="Mito_carr"/>
    <property type="match status" value="3"/>
</dbReference>
<dbReference type="GO" id="GO:1990542">
    <property type="term" value="P:mitochondrial transmembrane transport"/>
    <property type="evidence" value="ECO:0007669"/>
    <property type="project" value="InterPro"/>
</dbReference>
<evidence type="ECO:0000256" key="3">
    <source>
        <dbReference type="ARBA" id="ARBA00022448"/>
    </source>
</evidence>
<keyword evidence="4 10" id="KW-0812">Transmembrane</keyword>
<evidence type="ECO:0008006" key="13">
    <source>
        <dbReference type="Google" id="ProtNLM"/>
    </source>
</evidence>
<evidence type="ECO:0000256" key="8">
    <source>
        <dbReference type="ARBA" id="ARBA00023128"/>
    </source>
</evidence>
<dbReference type="EMBL" id="GECU01017915">
    <property type="protein sequence ID" value="JAS89791.1"/>
    <property type="molecule type" value="Transcribed_RNA"/>
</dbReference>
<keyword evidence="8" id="KW-0496">Mitochondrion</keyword>
<evidence type="ECO:0000256" key="9">
    <source>
        <dbReference type="ARBA" id="ARBA00023136"/>
    </source>
</evidence>
<dbReference type="InterPro" id="IPR018108">
    <property type="entry name" value="MCP_transmembrane"/>
</dbReference>
<evidence type="ECO:0000256" key="7">
    <source>
        <dbReference type="ARBA" id="ARBA00022989"/>
    </source>
</evidence>
<sequence length="373" mass="42670">MRQTSITSQYKLYEMATPKPVPSPQVHTEVLTQSDPRFRVKPFQQMAAACTGAVITSLIMTPLDVVKIRLQAQQMALLSKQCFIFCNGLMDHVCPCLGGDQWYRRPSPFTGTLDAIIKISRNEGITSLWSGLSPTLVLAIPSTVVYFTTYEQLRTRLNDRYKDPVTNKQPIWVPMLSGLTARFSAATCVSPMELVRTKMQSQRLSYLDVHYVIKGLVKLHGYKGLWKGLTATLCRDVPFSGIYWVCYEYLKSYFYPEGNVTFWFSFLAGSASGTIAAFITTPFDVVKTHQQIDIAAQIYKDEEMQKKPKKSMFYWFRRMYAENGVRGLYTGLTPRVAKIAPACAIMVSTFEYGKNFFEVYNMNRYKRQHEVEF</sequence>
<proteinExistence type="inferred from homology"/>
<keyword evidence="5" id="KW-0677">Repeat</keyword>
<feature type="repeat" description="Solcar" evidence="10">
    <location>
        <begin position="169"/>
        <end position="253"/>
    </location>
</feature>
<evidence type="ECO:0000313" key="12">
    <source>
        <dbReference type="EMBL" id="JAS89791.1"/>
    </source>
</evidence>
<name>A0A1B6IS83_9HEMI</name>
<evidence type="ECO:0000256" key="5">
    <source>
        <dbReference type="ARBA" id="ARBA00022737"/>
    </source>
</evidence>
<dbReference type="Gene3D" id="1.50.40.10">
    <property type="entry name" value="Mitochondrial carrier domain"/>
    <property type="match status" value="1"/>
</dbReference>
<dbReference type="AlphaFoldDB" id="A0A1B6IS83"/>
<dbReference type="PANTHER" id="PTHR45760:SF2">
    <property type="entry name" value="FI19922P1-RELATED"/>
    <property type="match status" value="1"/>
</dbReference>
<keyword evidence="3 11" id="KW-0813">Transport</keyword>
<dbReference type="PANTHER" id="PTHR45760">
    <property type="entry name" value="FI19922P1-RELATED"/>
    <property type="match status" value="1"/>
</dbReference>
<feature type="repeat" description="Solcar" evidence="10">
    <location>
        <begin position="260"/>
        <end position="356"/>
    </location>
</feature>
<keyword evidence="9 10" id="KW-0472">Membrane</keyword>
<protein>
    <recommendedName>
        <fullName evidence="13">Solute carrier family 25 member 40</fullName>
    </recommendedName>
</protein>
<reference evidence="12" key="1">
    <citation type="submission" date="2015-11" db="EMBL/GenBank/DDBJ databases">
        <title>De novo transcriptome assembly of four potential Pierce s Disease insect vectors from Arizona vineyards.</title>
        <authorList>
            <person name="Tassone E.E."/>
        </authorList>
    </citation>
    <scope>NUCLEOTIDE SEQUENCE</scope>
</reference>
<accession>A0A1B6IS83</accession>
<feature type="repeat" description="Solcar" evidence="10">
    <location>
        <begin position="40"/>
        <end position="156"/>
    </location>
</feature>
<organism evidence="12">
    <name type="scientific">Homalodisca liturata</name>
    <dbReference type="NCBI Taxonomy" id="320908"/>
    <lineage>
        <taxon>Eukaryota</taxon>
        <taxon>Metazoa</taxon>
        <taxon>Ecdysozoa</taxon>
        <taxon>Arthropoda</taxon>
        <taxon>Hexapoda</taxon>
        <taxon>Insecta</taxon>
        <taxon>Pterygota</taxon>
        <taxon>Neoptera</taxon>
        <taxon>Paraneoptera</taxon>
        <taxon>Hemiptera</taxon>
        <taxon>Auchenorrhyncha</taxon>
        <taxon>Membracoidea</taxon>
        <taxon>Cicadellidae</taxon>
        <taxon>Cicadellinae</taxon>
        <taxon>Proconiini</taxon>
        <taxon>Homalodisca</taxon>
    </lineage>
</organism>
<evidence type="ECO:0000256" key="1">
    <source>
        <dbReference type="ARBA" id="ARBA00004448"/>
    </source>
</evidence>
<dbReference type="InterPro" id="IPR045315">
    <property type="entry name" value="Mtm1-like"/>
</dbReference>
<evidence type="ECO:0000256" key="10">
    <source>
        <dbReference type="PROSITE-ProRule" id="PRU00282"/>
    </source>
</evidence>
<dbReference type="GO" id="GO:0005743">
    <property type="term" value="C:mitochondrial inner membrane"/>
    <property type="evidence" value="ECO:0007669"/>
    <property type="project" value="UniProtKB-SubCell"/>
</dbReference>
<gene>
    <name evidence="12" type="ORF">g.19829</name>
</gene>
<evidence type="ECO:0000256" key="4">
    <source>
        <dbReference type="ARBA" id="ARBA00022692"/>
    </source>
</evidence>